<evidence type="ECO:0000256" key="2">
    <source>
        <dbReference type="ARBA" id="ARBA00024341"/>
    </source>
</evidence>
<evidence type="ECO:0000313" key="6">
    <source>
        <dbReference type="Proteomes" id="UP000007305"/>
    </source>
</evidence>
<dbReference type="InterPro" id="IPR000048">
    <property type="entry name" value="IQ_motif_EF-hand-BS"/>
</dbReference>
<keyword evidence="4" id="KW-0812">Transmembrane</keyword>
<organism evidence="5 6">
    <name type="scientific">Zea mays</name>
    <name type="common">Maize</name>
    <dbReference type="NCBI Taxonomy" id="4577"/>
    <lineage>
        <taxon>Eukaryota</taxon>
        <taxon>Viridiplantae</taxon>
        <taxon>Streptophyta</taxon>
        <taxon>Embryophyta</taxon>
        <taxon>Tracheophyta</taxon>
        <taxon>Spermatophyta</taxon>
        <taxon>Magnoliopsida</taxon>
        <taxon>Liliopsida</taxon>
        <taxon>Poales</taxon>
        <taxon>Poaceae</taxon>
        <taxon>PACMAD clade</taxon>
        <taxon>Panicoideae</taxon>
        <taxon>Andropogonodae</taxon>
        <taxon>Andropogoneae</taxon>
        <taxon>Tripsacinae</taxon>
        <taxon>Zea</taxon>
    </lineage>
</organism>
<gene>
    <name evidence="5" type="primary">LOC100285565</name>
</gene>
<evidence type="ECO:0000313" key="5">
    <source>
        <dbReference type="EnsemblPlants" id="Zm00001eb356480_P004"/>
    </source>
</evidence>
<dbReference type="OrthoDB" id="1905649at2759"/>
<dbReference type="GO" id="GO:0005516">
    <property type="term" value="F:calmodulin binding"/>
    <property type="evidence" value="ECO:0007669"/>
    <property type="project" value="UniProtKB-KW"/>
</dbReference>
<name>A0A804UH03_MAIZE</name>
<dbReference type="AlphaFoldDB" id="A0A804UH03"/>
<keyword evidence="7" id="KW-1267">Proteomics identification</keyword>
<keyword evidence="1" id="KW-0112">Calmodulin-binding</keyword>
<feature type="region of interest" description="Disordered" evidence="3">
    <location>
        <begin position="13"/>
        <end position="53"/>
    </location>
</feature>
<dbReference type="Gene3D" id="1.20.5.190">
    <property type="match status" value="1"/>
</dbReference>
<reference evidence="5" key="3">
    <citation type="submission" date="2021-05" db="UniProtKB">
        <authorList>
            <consortium name="EnsemblPlants"/>
        </authorList>
    </citation>
    <scope>IDENTIFICATION</scope>
    <source>
        <strain evidence="5">cv. B73</strain>
    </source>
</reference>
<dbReference type="CDD" id="cd23767">
    <property type="entry name" value="IQCD"/>
    <property type="match status" value="1"/>
</dbReference>
<dbReference type="PANTHER" id="PTHR32295:SF281">
    <property type="entry name" value="PROTEIN IQ-DOMAIN 31"/>
    <property type="match status" value="1"/>
</dbReference>
<accession>A0A804UH03</accession>
<dbReference type="Gramene" id="Zm00001eb356480_T004">
    <property type="protein sequence ID" value="Zm00001eb356480_P004"/>
    <property type="gene ID" value="Zm00001eb356480"/>
</dbReference>
<keyword evidence="4" id="KW-0472">Membrane</keyword>
<keyword evidence="4" id="KW-1133">Transmembrane helix</keyword>
<feature type="transmembrane region" description="Helical" evidence="4">
    <location>
        <begin position="195"/>
        <end position="217"/>
    </location>
</feature>
<evidence type="ECO:0007829" key="7">
    <source>
        <dbReference type="PeptideAtlas" id="A0A804UH03"/>
    </source>
</evidence>
<dbReference type="PROSITE" id="PS50096">
    <property type="entry name" value="IQ"/>
    <property type="match status" value="2"/>
</dbReference>
<proteinExistence type="evidence at protein level"/>
<dbReference type="SMART" id="SM00015">
    <property type="entry name" value="IQ"/>
    <property type="match status" value="2"/>
</dbReference>
<dbReference type="Pfam" id="PF00612">
    <property type="entry name" value="IQ"/>
    <property type="match status" value="2"/>
</dbReference>
<evidence type="ECO:0000256" key="4">
    <source>
        <dbReference type="SAM" id="Phobius"/>
    </source>
</evidence>
<feature type="compositionally biased region" description="Low complexity" evidence="3">
    <location>
        <begin position="16"/>
        <end position="25"/>
    </location>
</feature>
<feature type="region of interest" description="Disordered" evidence="3">
    <location>
        <begin position="72"/>
        <end position="110"/>
    </location>
</feature>
<evidence type="ECO:0000256" key="1">
    <source>
        <dbReference type="ARBA" id="ARBA00022860"/>
    </source>
</evidence>
<feature type="compositionally biased region" description="Low complexity" evidence="3">
    <location>
        <begin position="32"/>
        <end position="44"/>
    </location>
</feature>
<reference evidence="6" key="1">
    <citation type="journal article" date="2009" name="Science">
        <title>The B73 maize genome: complexity, diversity, and dynamics.</title>
        <authorList>
            <person name="Schnable P.S."/>
            <person name="Ware D."/>
            <person name="Fulton R.S."/>
            <person name="Stein J.C."/>
            <person name="Wei F."/>
            <person name="Pasternak S."/>
            <person name="Liang C."/>
            <person name="Zhang J."/>
            <person name="Fulton L."/>
            <person name="Graves T.A."/>
            <person name="Minx P."/>
            <person name="Reily A.D."/>
            <person name="Courtney L."/>
            <person name="Kruchowski S.S."/>
            <person name="Tomlinson C."/>
            <person name="Strong C."/>
            <person name="Delehaunty K."/>
            <person name="Fronick C."/>
            <person name="Courtney B."/>
            <person name="Rock S.M."/>
            <person name="Belter E."/>
            <person name="Du F."/>
            <person name="Kim K."/>
            <person name="Abbott R.M."/>
            <person name="Cotton M."/>
            <person name="Levy A."/>
            <person name="Marchetto P."/>
            <person name="Ochoa K."/>
            <person name="Jackson S.M."/>
            <person name="Gillam B."/>
            <person name="Chen W."/>
            <person name="Yan L."/>
            <person name="Higginbotham J."/>
            <person name="Cardenas M."/>
            <person name="Waligorski J."/>
            <person name="Applebaum E."/>
            <person name="Phelps L."/>
            <person name="Falcone J."/>
            <person name="Kanchi K."/>
            <person name="Thane T."/>
            <person name="Scimone A."/>
            <person name="Thane N."/>
            <person name="Henke J."/>
            <person name="Wang T."/>
            <person name="Ruppert J."/>
            <person name="Shah N."/>
            <person name="Rotter K."/>
            <person name="Hodges J."/>
            <person name="Ingenthron E."/>
            <person name="Cordes M."/>
            <person name="Kohlberg S."/>
            <person name="Sgro J."/>
            <person name="Delgado B."/>
            <person name="Mead K."/>
            <person name="Chinwalla A."/>
            <person name="Leonard S."/>
            <person name="Crouse K."/>
            <person name="Collura K."/>
            <person name="Kudrna D."/>
            <person name="Currie J."/>
            <person name="He R."/>
            <person name="Angelova A."/>
            <person name="Rajasekar S."/>
            <person name="Mueller T."/>
            <person name="Lomeli R."/>
            <person name="Scara G."/>
            <person name="Ko A."/>
            <person name="Delaney K."/>
            <person name="Wissotski M."/>
            <person name="Lopez G."/>
            <person name="Campos D."/>
            <person name="Braidotti M."/>
            <person name="Ashley E."/>
            <person name="Golser W."/>
            <person name="Kim H."/>
            <person name="Lee S."/>
            <person name="Lin J."/>
            <person name="Dujmic Z."/>
            <person name="Kim W."/>
            <person name="Talag J."/>
            <person name="Zuccolo A."/>
            <person name="Fan C."/>
            <person name="Sebastian A."/>
            <person name="Kramer M."/>
            <person name="Spiegel L."/>
            <person name="Nascimento L."/>
            <person name="Zutavern T."/>
            <person name="Miller B."/>
            <person name="Ambroise C."/>
            <person name="Muller S."/>
            <person name="Spooner W."/>
            <person name="Narechania A."/>
            <person name="Ren L."/>
            <person name="Wei S."/>
            <person name="Kumari S."/>
            <person name="Faga B."/>
            <person name="Levy M.J."/>
            <person name="McMahan L."/>
            <person name="Van Buren P."/>
            <person name="Vaughn M.W."/>
            <person name="Ying K."/>
            <person name="Yeh C.-T."/>
            <person name="Emrich S.J."/>
            <person name="Jia Y."/>
            <person name="Kalyanaraman A."/>
            <person name="Hsia A.-P."/>
            <person name="Barbazuk W.B."/>
            <person name="Baucom R.S."/>
            <person name="Brutnell T.P."/>
            <person name="Carpita N.C."/>
            <person name="Chaparro C."/>
            <person name="Chia J.-M."/>
            <person name="Deragon J.-M."/>
            <person name="Estill J.C."/>
            <person name="Fu Y."/>
            <person name="Jeddeloh J.A."/>
            <person name="Han Y."/>
            <person name="Lee H."/>
            <person name="Li P."/>
            <person name="Lisch D.R."/>
            <person name="Liu S."/>
            <person name="Liu Z."/>
            <person name="Nagel D.H."/>
            <person name="McCann M.C."/>
            <person name="SanMiguel P."/>
            <person name="Myers A.M."/>
            <person name="Nettleton D."/>
            <person name="Nguyen J."/>
            <person name="Penning B.W."/>
            <person name="Ponnala L."/>
            <person name="Schneider K.L."/>
            <person name="Schwartz D.C."/>
            <person name="Sharma A."/>
            <person name="Soderlund C."/>
            <person name="Springer N.M."/>
            <person name="Sun Q."/>
            <person name="Wang H."/>
            <person name="Waterman M."/>
            <person name="Westerman R."/>
            <person name="Wolfgruber T.K."/>
            <person name="Yang L."/>
            <person name="Yu Y."/>
            <person name="Zhang L."/>
            <person name="Zhou S."/>
            <person name="Zhu Q."/>
            <person name="Bennetzen J.L."/>
            <person name="Dawe R.K."/>
            <person name="Jiang J."/>
            <person name="Jiang N."/>
            <person name="Presting G.G."/>
            <person name="Wessler S.R."/>
            <person name="Aluru S."/>
            <person name="Martienssen R.A."/>
            <person name="Clifton S.W."/>
            <person name="McCombie W.R."/>
            <person name="Wing R.A."/>
            <person name="Wilson R.K."/>
        </authorList>
    </citation>
    <scope>NUCLEOTIDE SEQUENCE [LARGE SCALE GENOMIC DNA]</scope>
    <source>
        <strain evidence="6">cv. B73</strain>
    </source>
</reference>
<evidence type="ECO:0000256" key="3">
    <source>
        <dbReference type="SAM" id="MobiDB-lite"/>
    </source>
</evidence>
<dbReference type="PANTHER" id="PTHR32295">
    <property type="entry name" value="IQ-DOMAIN 5-RELATED"/>
    <property type="match status" value="1"/>
</dbReference>
<dbReference type="EnsemblPlants" id="Zm00001eb356480_T004">
    <property type="protein sequence ID" value="Zm00001eb356480_P004"/>
    <property type="gene ID" value="Zm00001eb356480"/>
</dbReference>
<dbReference type="Proteomes" id="UP000007305">
    <property type="component" value="Chromosome 8"/>
</dbReference>
<comment type="similarity">
    <text evidence="2">Belongs to the IQD family.</text>
</comment>
<protein>
    <submittedName>
        <fullName evidence="5">Uncharacterized protein</fullName>
    </submittedName>
</protein>
<reference evidence="5" key="2">
    <citation type="submission" date="2019-07" db="EMBL/GenBank/DDBJ databases">
        <authorList>
            <person name="Seetharam A."/>
            <person name="Woodhouse M."/>
            <person name="Cannon E."/>
        </authorList>
    </citation>
    <scope>NUCLEOTIDE SEQUENCE [LARGE SCALE GENOMIC DNA]</scope>
    <source>
        <strain evidence="5">cv. B73</strain>
    </source>
</reference>
<keyword evidence="6" id="KW-1185">Reference proteome</keyword>
<sequence length="218" mass="23798">MGKSPAKWIKSVLFGKKSSSRSGSTKAKDLSKGASNKGAAAAGKEPVFSESSPVISEPVLVSAHNNETVREVAKGENSSVQEVPVTDVSQDLEKQGSVGSDTSNDAERVKEERAAVKAQAAFRGYLARRAFRALKGIIRLQALIRGHLVRRQAVSTLRATWLIVKFQALVRGRNLRLSEASIQATMELSQQNLAVIYLQLIFHTVPNIFVMMMSFFIL</sequence>